<dbReference type="EMBL" id="JACCCY010000002">
    <property type="protein sequence ID" value="NYI49472.1"/>
    <property type="molecule type" value="Genomic_DNA"/>
</dbReference>
<keyword evidence="1" id="KW-1133">Transmembrane helix</keyword>
<comment type="caution">
    <text evidence="2">The sequence shown here is derived from an EMBL/GenBank/DDBJ whole genome shotgun (WGS) entry which is preliminary data.</text>
</comment>
<sequence>MENIDFLTLFQGFGTMMAGGWVLGWLLLIAVRFLCREED</sequence>
<proteinExistence type="predicted"/>
<organism evidence="2 3">
    <name type="scientific">Macellibacteroides fermentans</name>
    <dbReference type="NCBI Taxonomy" id="879969"/>
    <lineage>
        <taxon>Bacteria</taxon>
        <taxon>Pseudomonadati</taxon>
        <taxon>Bacteroidota</taxon>
        <taxon>Bacteroidia</taxon>
        <taxon>Bacteroidales</taxon>
        <taxon>Porphyromonadaceae</taxon>
        <taxon>Macellibacteroides</taxon>
    </lineage>
</organism>
<dbReference type="AlphaFoldDB" id="A0A8E1ZVY0"/>
<name>A0A8E1ZVY0_9PORP</name>
<evidence type="ECO:0000313" key="2">
    <source>
        <dbReference type="EMBL" id="NYI49472.1"/>
    </source>
</evidence>
<evidence type="ECO:0000313" key="3">
    <source>
        <dbReference type="Proteomes" id="UP000574332"/>
    </source>
</evidence>
<evidence type="ECO:0000256" key="1">
    <source>
        <dbReference type="SAM" id="Phobius"/>
    </source>
</evidence>
<gene>
    <name evidence="2" type="ORF">F5613_001550</name>
</gene>
<feature type="transmembrane region" description="Helical" evidence="1">
    <location>
        <begin position="12"/>
        <end position="35"/>
    </location>
</feature>
<keyword evidence="3" id="KW-1185">Reference proteome</keyword>
<reference evidence="2 3" key="1">
    <citation type="submission" date="2020-07" db="EMBL/GenBank/DDBJ databases">
        <title>Genomic Encyclopedia of Type Strains, Phase IV (KMG-IV): sequencing the most valuable type-strain genomes for metagenomic binning, comparative biology and taxonomic classification.</title>
        <authorList>
            <person name="Goeker M."/>
        </authorList>
    </citation>
    <scope>NUCLEOTIDE SEQUENCE [LARGE SCALE GENOMIC DNA]</scope>
    <source>
        <strain evidence="2 3">DSM 23697</strain>
    </source>
</reference>
<accession>A0A8E1ZVY0</accession>
<dbReference type="Proteomes" id="UP000574332">
    <property type="component" value="Unassembled WGS sequence"/>
</dbReference>
<keyword evidence="1" id="KW-0812">Transmembrane</keyword>
<keyword evidence="1" id="KW-0472">Membrane</keyword>
<protein>
    <submittedName>
        <fullName evidence="2">Uncharacterized protein</fullName>
    </submittedName>
</protein>